<feature type="compositionally biased region" description="Polar residues" evidence="1">
    <location>
        <begin position="21"/>
        <end position="32"/>
    </location>
</feature>
<evidence type="ECO:0000256" key="1">
    <source>
        <dbReference type="SAM" id="MobiDB-lite"/>
    </source>
</evidence>
<evidence type="ECO:0000259" key="2">
    <source>
        <dbReference type="Pfam" id="PF24804"/>
    </source>
</evidence>
<feature type="region of interest" description="Disordered" evidence="1">
    <location>
        <begin position="19"/>
        <end position="76"/>
    </location>
</feature>
<feature type="compositionally biased region" description="Low complexity" evidence="1">
    <location>
        <begin position="59"/>
        <end position="76"/>
    </location>
</feature>
<name>A0A445FU34_GLYSO</name>
<dbReference type="PANTHER" id="PTHR33916:SF8">
    <property type="entry name" value="OS05G0272800 PROTEIN"/>
    <property type="match status" value="1"/>
</dbReference>
<protein>
    <recommendedName>
        <fullName evidence="2">DUF7705 domain-containing protein</fullName>
    </recommendedName>
</protein>
<feature type="compositionally biased region" description="Basic and acidic residues" evidence="1">
    <location>
        <begin position="39"/>
        <end position="48"/>
    </location>
</feature>
<proteinExistence type="predicted"/>
<accession>A0A445FU34</accession>
<dbReference type="Proteomes" id="UP000289340">
    <property type="component" value="Chromosome 18"/>
</dbReference>
<dbReference type="Gene3D" id="1.10.510.10">
    <property type="entry name" value="Transferase(Phosphotransferase) domain 1"/>
    <property type="match status" value="1"/>
</dbReference>
<dbReference type="Pfam" id="PF24804">
    <property type="entry name" value="DUF7705"/>
    <property type="match status" value="1"/>
</dbReference>
<organism evidence="3 4">
    <name type="scientific">Glycine soja</name>
    <name type="common">Wild soybean</name>
    <dbReference type="NCBI Taxonomy" id="3848"/>
    <lineage>
        <taxon>Eukaryota</taxon>
        <taxon>Viridiplantae</taxon>
        <taxon>Streptophyta</taxon>
        <taxon>Embryophyta</taxon>
        <taxon>Tracheophyta</taxon>
        <taxon>Spermatophyta</taxon>
        <taxon>Magnoliopsida</taxon>
        <taxon>eudicotyledons</taxon>
        <taxon>Gunneridae</taxon>
        <taxon>Pentapetalae</taxon>
        <taxon>rosids</taxon>
        <taxon>fabids</taxon>
        <taxon>Fabales</taxon>
        <taxon>Fabaceae</taxon>
        <taxon>Papilionoideae</taxon>
        <taxon>50 kb inversion clade</taxon>
        <taxon>NPAAA clade</taxon>
        <taxon>indigoferoid/millettioid clade</taxon>
        <taxon>Phaseoleae</taxon>
        <taxon>Glycine</taxon>
        <taxon>Glycine subgen. Soja</taxon>
    </lineage>
</organism>
<reference evidence="3 4" key="1">
    <citation type="submission" date="2018-09" db="EMBL/GenBank/DDBJ databases">
        <title>A high-quality reference genome of wild soybean provides a powerful tool to mine soybean genomes.</title>
        <authorList>
            <person name="Xie M."/>
            <person name="Chung C.Y.L."/>
            <person name="Li M.-W."/>
            <person name="Wong F.-L."/>
            <person name="Chan T.-F."/>
            <person name="Lam H.-M."/>
        </authorList>
    </citation>
    <scope>NUCLEOTIDE SEQUENCE [LARGE SCALE GENOMIC DNA]</scope>
    <source>
        <strain evidence="4">cv. W05</strain>
        <tissue evidence="3">Hypocotyl of etiolated seedlings</tissue>
    </source>
</reference>
<dbReference type="AlphaFoldDB" id="A0A445FU34"/>
<dbReference type="PANTHER" id="PTHR33916">
    <property type="entry name" value="EXPANSIN-LIKE EG45 DOMAIN-CONTAINING PROTEIN"/>
    <property type="match status" value="1"/>
</dbReference>
<evidence type="ECO:0000313" key="4">
    <source>
        <dbReference type="Proteomes" id="UP000289340"/>
    </source>
</evidence>
<feature type="domain" description="DUF7705" evidence="2">
    <location>
        <begin position="383"/>
        <end position="515"/>
    </location>
</feature>
<gene>
    <name evidence="3" type="ORF">D0Y65_048739</name>
</gene>
<keyword evidence="4" id="KW-1185">Reference proteome</keyword>
<dbReference type="EMBL" id="QZWG01000018">
    <property type="protein sequence ID" value="RZB52391.1"/>
    <property type="molecule type" value="Genomic_DNA"/>
</dbReference>
<sequence>GKTSGIPYHIDASTLDVNEMPNFSPQMPFINSKNEEDDVHANHNDHCEGPMATPPSSPPSSDAPSTTTSRKTRQTTQLKRMIYRNRRHMAALFLMVASHGSNTSSTTITLEQFIEIIGNLKEEWRREVEEENKCSLEIMKKELKEGIKIELSQMASQHLPPVEAPDTHVLAACVNTKGSCAEAAENPLVEEPSAENHSWLTILMSNVPNRFVDDWGTSLGHGSVCGLTNEWNMGVDRQGCNKRVLFVCPNFFNGDPFDPENENRPLPVWIKDHEPEKDIETTKLVIEAIKKEGASAIGATEIINLGQLRHPHLVMLIGYCYEDEHRLFMSMTMILQCKDDSMVLMIWILIVRVVEMVITLTTSFQNHQILESDGAPLVWGTVHPPFHITPEDRKIYRNDTANFPYLAYHYYCVPGNAKHLEQLVSTCDPYNNPQAQEIFQLLLDPIWGAYGYPTQKEDGWVGDPRIWELDVGGTSSRLYFYQDPSTPPTKRIWTSIDNGTKIFFSAQDEVAEWTVPRNYTSKLGNVLGPEDYGPASRWLNLIHQALNSNTSSQSYKSYVQNLLHSASQHQIIQLPEFAGGIEAFQLCAKFCYGIPITLNRIQ</sequence>
<evidence type="ECO:0000313" key="3">
    <source>
        <dbReference type="EMBL" id="RZB52391.1"/>
    </source>
</evidence>
<dbReference type="InterPro" id="IPR056122">
    <property type="entry name" value="DUF7705"/>
</dbReference>
<feature type="non-terminal residue" evidence="3">
    <location>
        <position position="1"/>
    </location>
</feature>
<comment type="caution">
    <text evidence="3">The sequence shown here is derived from an EMBL/GenBank/DDBJ whole genome shotgun (WGS) entry which is preliminary data.</text>
</comment>